<evidence type="ECO:0000313" key="1">
    <source>
        <dbReference type="EMBL" id="PJR04321.1"/>
    </source>
</evidence>
<reference evidence="1 2" key="1">
    <citation type="submission" date="2017-06" db="EMBL/GenBank/DDBJ databases">
        <title>Description of Avrilella dinanensis gen. nov. sp. nov.</title>
        <authorList>
            <person name="Leyer C."/>
            <person name="Sassi M."/>
            <person name="Minet J."/>
            <person name="Kayal S."/>
            <person name="Cattoir V."/>
        </authorList>
    </citation>
    <scope>NUCLEOTIDE SEQUENCE [LARGE SCALE GENOMIC DNA]</scope>
    <source>
        <strain evidence="1 2">UR159</strain>
    </source>
</reference>
<comment type="caution">
    <text evidence="1">The sequence shown here is derived from an EMBL/GenBank/DDBJ whole genome shotgun (WGS) entry which is preliminary data.</text>
</comment>
<dbReference type="AlphaFoldDB" id="A0A2M9R638"/>
<keyword evidence="2" id="KW-1185">Reference proteome</keyword>
<dbReference type="RefSeq" id="WP_100677881.1">
    <property type="nucleotide sequence ID" value="NZ_NIPO01000001.1"/>
</dbReference>
<dbReference type="EMBL" id="NIPO01000001">
    <property type="protein sequence ID" value="PJR04321.1"/>
    <property type="molecule type" value="Genomic_DNA"/>
</dbReference>
<sequence length="87" mass="9035">MSAAKIAKIAGRVSMAGNISTMGQAVYQLAENPTWGNAARVGVQGSIIALEIGLNAWVPGLGLLVGVGLTALEAHYGQQFYDYIDGK</sequence>
<name>A0A2M9R638_9FLAO</name>
<proteinExistence type="predicted"/>
<organism evidence="1 2">
    <name type="scientific">Avrilella dinanensis</name>
    <dbReference type="NCBI Taxonomy" id="2008672"/>
    <lineage>
        <taxon>Bacteria</taxon>
        <taxon>Pseudomonadati</taxon>
        <taxon>Bacteroidota</taxon>
        <taxon>Flavobacteriia</taxon>
        <taxon>Flavobacteriales</taxon>
        <taxon>Flavobacteriaceae</taxon>
        <taxon>Avrilella</taxon>
    </lineage>
</organism>
<protein>
    <submittedName>
        <fullName evidence="1">Uncharacterized protein</fullName>
    </submittedName>
</protein>
<accession>A0A2M9R638</accession>
<gene>
    <name evidence="1" type="ORF">CDL10_07075</name>
</gene>
<dbReference type="Proteomes" id="UP000231960">
    <property type="component" value="Unassembled WGS sequence"/>
</dbReference>
<evidence type="ECO:0000313" key="2">
    <source>
        <dbReference type="Proteomes" id="UP000231960"/>
    </source>
</evidence>